<dbReference type="VEuPathDB" id="FungiDB:PSHT_09726"/>
<organism evidence="1 2">
    <name type="scientific">Puccinia striiformis</name>
    <dbReference type="NCBI Taxonomy" id="27350"/>
    <lineage>
        <taxon>Eukaryota</taxon>
        <taxon>Fungi</taxon>
        <taxon>Dikarya</taxon>
        <taxon>Basidiomycota</taxon>
        <taxon>Pucciniomycotina</taxon>
        <taxon>Pucciniomycetes</taxon>
        <taxon>Pucciniales</taxon>
        <taxon>Pucciniaceae</taxon>
        <taxon>Puccinia</taxon>
    </lineage>
</organism>
<evidence type="ECO:0000313" key="1">
    <source>
        <dbReference type="EMBL" id="POW01583.1"/>
    </source>
</evidence>
<dbReference type="Proteomes" id="UP000239156">
    <property type="component" value="Unassembled WGS sequence"/>
</dbReference>
<proteinExistence type="predicted"/>
<comment type="caution">
    <text evidence="1">The sequence shown here is derived from an EMBL/GenBank/DDBJ whole genome shotgun (WGS) entry which is preliminary data.</text>
</comment>
<sequence>GNQWHKVVNQELVNWQLTQGVITELHHHLITEPQDLPNLNSQTEDAEGLLGEKSEESTIKNLELFTTNDKVFESLSGDGLNRNLSEVDSEWP</sequence>
<keyword evidence="2" id="KW-1185">Reference proteome</keyword>
<feature type="non-terminal residue" evidence="1">
    <location>
        <position position="1"/>
    </location>
</feature>
<gene>
    <name evidence="1" type="ORF">PSTT_12357</name>
</gene>
<dbReference type="AlphaFoldDB" id="A0A2S4UWD1"/>
<evidence type="ECO:0000313" key="2">
    <source>
        <dbReference type="Proteomes" id="UP000239156"/>
    </source>
</evidence>
<dbReference type="EMBL" id="PKSL01000156">
    <property type="protein sequence ID" value="POW01583.1"/>
    <property type="molecule type" value="Genomic_DNA"/>
</dbReference>
<protein>
    <submittedName>
        <fullName evidence="1">Uncharacterized protein</fullName>
    </submittedName>
</protein>
<name>A0A2S4UWD1_9BASI</name>
<reference evidence="1" key="1">
    <citation type="submission" date="2017-12" db="EMBL/GenBank/DDBJ databases">
        <title>Gene loss provides genomic basis for host adaptation in cereal stripe rust fungi.</title>
        <authorList>
            <person name="Xia C."/>
        </authorList>
    </citation>
    <scope>NUCLEOTIDE SEQUENCE [LARGE SCALE GENOMIC DNA]</scope>
    <source>
        <strain evidence="1">93-210</strain>
    </source>
</reference>
<accession>A0A2S4UWD1</accession>
<dbReference type="OrthoDB" id="2497349at2759"/>
<dbReference type="VEuPathDB" id="FungiDB:PSTT_12357"/>